<reference evidence="1" key="1">
    <citation type="submission" date="2019-10" db="EMBL/GenBank/DDBJ databases">
        <authorList>
            <consortium name="DOE Joint Genome Institute"/>
            <person name="Kuo A."/>
            <person name="Miyauchi S."/>
            <person name="Kiss E."/>
            <person name="Drula E."/>
            <person name="Kohler A."/>
            <person name="Sanchez-Garcia M."/>
            <person name="Andreopoulos B."/>
            <person name="Barry K.W."/>
            <person name="Bonito G."/>
            <person name="Buee M."/>
            <person name="Carver A."/>
            <person name="Chen C."/>
            <person name="Cichocki N."/>
            <person name="Clum A."/>
            <person name="Culley D."/>
            <person name="Crous P.W."/>
            <person name="Fauchery L."/>
            <person name="Girlanda M."/>
            <person name="Hayes R."/>
            <person name="Keri Z."/>
            <person name="Labutti K."/>
            <person name="Lipzen A."/>
            <person name="Lombard V."/>
            <person name="Magnuson J."/>
            <person name="Maillard F."/>
            <person name="Morin E."/>
            <person name="Murat C."/>
            <person name="Nolan M."/>
            <person name="Ohm R."/>
            <person name="Pangilinan J."/>
            <person name="Pereira M."/>
            <person name="Perotto S."/>
            <person name="Peter M."/>
            <person name="Riley R."/>
            <person name="Sitrit Y."/>
            <person name="Stielow B."/>
            <person name="Szollosi G."/>
            <person name="Zifcakova L."/>
            <person name="Stursova M."/>
            <person name="Spatafora J.W."/>
            <person name="Tedersoo L."/>
            <person name="Vaario L.-M."/>
            <person name="Yamada A."/>
            <person name="Yan M."/>
            <person name="Wang P."/>
            <person name="Xu J."/>
            <person name="Bruns T."/>
            <person name="Baldrian P."/>
            <person name="Vilgalys R."/>
            <person name="Henrissat B."/>
            <person name="Grigoriev I.V."/>
            <person name="Hibbett D."/>
            <person name="Nagy L.G."/>
            <person name="Martin F.M."/>
        </authorList>
    </citation>
    <scope>NUCLEOTIDE SEQUENCE</scope>
    <source>
        <strain evidence="1">P2</strain>
    </source>
</reference>
<comment type="caution">
    <text evidence="1">The sequence shown here is derived from an EMBL/GenBank/DDBJ whole genome shotgun (WGS) entry which is preliminary data.</text>
</comment>
<dbReference type="EMBL" id="MU117993">
    <property type="protein sequence ID" value="KAF9649782.1"/>
    <property type="molecule type" value="Genomic_DNA"/>
</dbReference>
<protein>
    <submittedName>
        <fullName evidence="1">Uncharacterized protein</fullName>
    </submittedName>
</protein>
<evidence type="ECO:0000313" key="2">
    <source>
        <dbReference type="Proteomes" id="UP000886501"/>
    </source>
</evidence>
<sequence length="76" mass="8448">MDGTVESPRKQIYDVRGRVSEYTPEVSSDKADQRSLSISSFGSEFVSRTRMDRNGGPPSISAIITTSYAVNHDRNH</sequence>
<accession>A0ACB6ZJL0</accession>
<proteinExistence type="predicted"/>
<dbReference type="Proteomes" id="UP000886501">
    <property type="component" value="Unassembled WGS sequence"/>
</dbReference>
<organism evidence="1 2">
    <name type="scientific">Thelephora ganbajun</name>
    <name type="common">Ganba fungus</name>
    <dbReference type="NCBI Taxonomy" id="370292"/>
    <lineage>
        <taxon>Eukaryota</taxon>
        <taxon>Fungi</taxon>
        <taxon>Dikarya</taxon>
        <taxon>Basidiomycota</taxon>
        <taxon>Agaricomycotina</taxon>
        <taxon>Agaricomycetes</taxon>
        <taxon>Thelephorales</taxon>
        <taxon>Thelephoraceae</taxon>
        <taxon>Thelephora</taxon>
    </lineage>
</organism>
<evidence type="ECO:0000313" key="1">
    <source>
        <dbReference type="EMBL" id="KAF9649782.1"/>
    </source>
</evidence>
<name>A0ACB6ZJL0_THEGA</name>
<keyword evidence="2" id="KW-1185">Reference proteome</keyword>
<gene>
    <name evidence="1" type="ORF">BDM02DRAFT_3113239</name>
</gene>
<reference evidence="1" key="2">
    <citation type="journal article" date="2020" name="Nat. Commun.">
        <title>Large-scale genome sequencing of mycorrhizal fungi provides insights into the early evolution of symbiotic traits.</title>
        <authorList>
            <person name="Miyauchi S."/>
            <person name="Kiss E."/>
            <person name="Kuo A."/>
            <person name="Drula E."/>
            <person name="Kohler A."/>
            <person name="Sanchez-Garcia M."/>
            <person name="Morin E."/>
            <person name="Andreopoulos B."/>
            <person name="Barry K.W."/>
            <person name="Bonito G."/>
            <person name="Buee M."/>
            <person name="Carver A."/>
            <person name="Chen C."/>
            <person name="Cichocki N."/>
            <person name="Clum A."/>
            <person name="Culley D."/>
            <person name="Crous P.W."/>
            <person name="Fauchery L."/>
            <person name="Girlanda M."/>
            <person name="Hayes R.D."/>
            <person name="Keri Z."/>
            <person name="LaButti K."/>
            <person name="Lipzen A."/>
            <person name="Lombard V."/>
            <person name="Magnuson J."/>
            <person name="Maillard F."/>
            <person name="Murat C."/>
            <person name="Nolan M."/>
            <person name="Ohm R.A."/>
            <person name="Pangilinan J."/>
            <person name="Pereira M.F."/>
            <person name="Perotto S."/>
            <person name="Peter M."/>
            <person name="Pfister S."/>
            <person name="Riley R."/>
            <person name="Sitrit Y."/>
            <person name="Stielow J.B."/>
            <person name="Szollosi G."/>
            <person name="Zifcakova L."/>
            <person name="Stursova M."/>
            <person name="Spatafora J.W."/>
            <person name="Tedersoo L."/>
            <person name="Vaario L.M."/>
            <person name="Yamada A."/>
            <person name="Yan M."/>
            <person name="Wang P."/>
            <person name="Xu J."/>
            <person name="Bruns T."/>
            <person name="Baldrian P."/>
            <person name="Vilgalys R."/>
            <person name="Dunand C."/>
            <person name="Henrissat B."/>
            <person name="Grigoriev I.V."/>
            <person name="Hibbett D."/>
            <person name="Nagy L.G."/>
            <person name="Martin F.M."/>
        </authorList>
    </citation>
    <scope>NUCLEOTIDE SEQUENCE</scope>
    <source>
        <strain evidence="1">P2</strain>
    </source>
</reference>